<protein>
    <submittedName>
        <fullName evidence="2">DinB family protein</fullName>
    </submittedName>
</protein>
<evidence type="ECO:0000313" key="3">
    <source>
        <dbReference type="Proteomes" id="UP000295418"/>
    </source>
</evidence>
<name>A0A4R4ENE8_9BACL</name>
<sequence>MNSQGRDRMNSTLQSYHNWIDYLDQLREVDQAIWLKPIAEGKWSVAAIVAHIMWWDRYFLEIRLEGMIKGEQLPRSQVDAQAMNQAAEQYAHSGIAKDTLIDEAKQQRLGLIQYLTDVQLNTQFHIGERTMTICDYIIGQCEHDTHHMDQIQQFLVQTTNSH</sequence>
<proteinExistence type="predicted"/>
<dbReference type="EMBL" id="SKFG01000002">
    <property type="protein sequence ID" value="TCZ79868.1"/>
    <property type="molecule type" value="Genomic_DNA"/>
</dbReference>
<dbReference type="AlphaFoldDB" id="A0A4R4ENE8"/>
<dbReference type="OrthoDB" id="2964295at2"/>
<dbReference type="InterPro" id="IPR034660">
    <property type="entry name" value="DinB/YfiT-like"/>
</dbReference>
<feature type="domain" description="DinB-like" evidence="1">
    <location>
        <begin position="21"/>
        <end position="151"/>
    </location>
</feature>
<dbReference type="SUPFAM" id="SSF109854">
    <property type="entry name" value="DinB/YfiT-like putative metalloenzymes"/>
    <property type="match status" value="1"/>
</dbReference>
<gene>
    <name evidence="2" type="ORF">E0485_03075</name>
</gene>
<dbReference type="Pfam" id="PF12867">
    <property type="entry name" value="DinB_2"/>
    <property type="match status" value="1"/>
</dbReference>
<keyword evidence="3" id="KW-1185">Reference proteome</keyword>
<comment type="caution">
    <text evidence="2">The sequence shown here is derived from an EMBL/GenBank/DDBJ whole genome shotgun (WGS) entry which is preliminary data.</text>
</comment>
<dbReference type="Proteomes" id="UP000295418">
    <property type="component" value="Unassembled WGS sequence"/>
</dbReference>
<organism evidence="2 3">
    <name type="scientific">Paenibacillus albiflavus</name>
    <dbReference type="NCBI Taxonomy" id="2545760"/>
    <lineage>
        <taxon>Bacteria</taxon>
        <taxon>Bacillati</taxon>
        <taxon>Bacillota</taxon>
        <taxon>Bacilli</taxon>
        <taxon>Bacillales</taxon>
        <taxon>Paenibacillaceae</taxon>
        <taxon>Paenibacillus</taxon>
    </lineage>
</organism>
<dbReference type="Gene3D" id="1.20.120.450">
    <property type="entry name" value="dinb family like domain"/>
    <property type="match status" value="1"/>
</dbReference>
<dbReference type="InterPro" id="IPR024775">
    <property type="entry name" value="DinB-like"/>
</dbReference>
<evidence type="ECO:0000259" key="1">
    <source>
        <dbReference type="Pfam" id="PF12867"/>
    </source>
</evidence>
<evidence type="ECO:0000313" key="2">
    <source>
        <dbReference type="EMBL" id="TCZ79868.1"/>
    </source>
</evidence>
<reference evidence="2 3" key="1">
    <citation type="submission" date="2019-03" db="EMBL/GenBank/DDBJ databases">
        <authorList>
            <person name="Kim M.K.M."/>
        </authorList>
    </citation>
    <scope>NUCLEOTIDE SEQUENCE [LARGE SCALE GENOMIC DNA]</scope>
    <source>
        <strain evidence="2 3">18JY21-1</strain>
    </source>
</reference>
<accession>A0A4R4ENE8</accession>